<evidence type="ECO:0000259" key="3">
    <source>
        <dbReference type="Pfam" id="PF22124"/>
    </source>
</evidence>
<dbReference type="SUPFAM" id="SSF48208">
    <property type="entry name" value="Six-hairpin glycosidases"/>
    <property type="match status" value="1"/>
</dbReference>
<dbReference type="PANTHER" id="PTHR31084">
    <property type="entry name" value="ALPHA-L-FUCOSIDASE 2"/>
    <property type="match status" value="1"/>
</dbReference>
<evidence type="ECO:0000259" key="2">
    <source>
        <dbReference type="Pfam" id="PF21307"/>
    </source>
</evidence>
<name>A0ABR8MV50_9BACL</name>
<dbReference type="InterPro" id="IPR012341">
    <property type="entry name" value="6hp_glycosidase-like_sf"/>
</dbReference>
<dbReference type="Proteomes" id="UP000609346">
    <property type="component" value="Unassembled WGS sequence"/>
</dbReference>
<dbReference type="EMBL" id="JACXZA010000003">
    <property type="protein sequence ID" value="MBD3919850.1"/>
    <property type="molecule type" value="Genomic_DNA"/>
</dbReference>
<dbReference type="Pfam" id="PF14498">
    <property type="entry name" value="Glyco_hyd_65N_2"/>
    <property type="match status" value="1"/>
</dbReference>
<feature type="domain" description="Alpha fucosidase A-like C-terminal" evidence="2">
    <location>
        <begin position="675"/>
        <end position="735"/>
    </location>
</feature>
<dbReference type="PIRSF" id="PIRSF007663">
    <property type="entry name" value="UCP007663"/>
    <property type="match status" value="1"/>
</dbReference>
<gene>
    <name evidence="4" type="ORF">H8B09_13895</name>
</gene>
<keyword evidence="5" id="KW-1185">Reference proteome</keyword>
<dbReference type="InterPro" id="IPR027414">
    <property type="entry name" value="GH95_N_dom"/>
</dbReference>
<protein>
    <submittedName>
        <fullName evidence="4">Glycoside hydrolase family 95 protein</fullName>
    </submittedName>
</protein>
<dbReference type="Pfam" id="PF22124">
    <property type="entry name" value="Glyco_hydro_95_cat"/>
    <property type="match status" value="1"/>
</dbReference>
<evidence type="ECO:0000259" key="1">
    <source>
        <dbReference type="Pfam" id="PF14498"/>
    </source>
</evidence>
<proteinExistence type="predicted"/>
<dbReference type="InterPro" id="IPR054363">
    <property type="entry name" value="GH95_cat"/>
</dbReference>
<feature type="domain" description="Glycosyl hydrolase family 95 N-terminal" evidence="1">
    <location>
        <begin position="13"/>
        <end position="249"/>
    </location>
</feature>
<sequence>MTHTSADNKRNKLWYKQHAANWNEALPIGNGRLGGMVFGRIGHEKIQLNEDSVWYGGPRDRNNPDALPNLPRIRELLMAGKLAEAQELTAMALQGLPEAQRHYLPLGDLDLYFSNQGQEVQQYVRELDLERGVVKVHYVSGDVRYTREYLSSYTDQVLVVRLTADRSGSLSFKARFNRGNYRYVERIEGWEQDGLVMRGVCGGEGGGQFRGILKAVAEGGSCKTIGEHLIVDKADQVTLLIAAGTTFRSDDPEELCKQQLDAAAQRSYAELLERHVADYRTLFDRVELNLASGSQSKVDEQPTDERLKRVQQGEDDPGLVSLYFHYGRYLLIACSRPGSLPANLQGIWNDSFLPPWDSKYTININAEMNYWLAENCNLAECHLPLFDLIERMREPGRVTAQVMYGCRGFTAHHNTDIWADTAPQDLYMPASFWPMGAAWLCLHLWEHYAYSGDKAFLEKAYPTMREAATFLLDYMIEAPNGQLVTCPSVSPENTYRLPNGESGVLCVGASMDFQIIHALFSACIESADLLGMDEQFQLELNEALNRIPEPAIGQYGQIQEWMEDYEELEPGHRHISHLFGLYPGEQFSVEGTPELAAAARITLERRLANGGGHTGWSRAWIINFWARLQDSAKVHENVLALLAHSTLPNLFDNHPPFQIDGNFGGTAGIAEALLQSHGGIIHLLPALPEAWRSGYVRGLRARGGYTVDMEWEDGKLKHAVIEAAHNGICRVQGADNDIRSIEMEAGQRYSLL</sequence>
<dbReference type="PANTHER" id="PTHR31084:SF18">
    <property type="entry name" value="GLYCOSYL HYDROLASE FAMILY 95 N-TERMINAL DOMAIN-CONTAINING PROTEIN"/>
    <property type="match status" value="1"/>
</dbReference>
<dbReference type="InterPro" id="IPR049053">
    <property type="entry name" value="AFCA-like_C"/>
</dbReference>
<dbReference type="RefSeq" id="WP_191204128.1">
    <property type="nucleotide sequence ID" value="NZ_JACXZA010000003.1"/>
</dbReference>
<dbReference type="GO" id="GO:0016787">
    <property type="term" value="F:hydrolase activity"/>
    <property type="evidence" value="ECO:0007669"/>
    <property type="project" value="UniProtKB-KW"/>
</dbReference>
<dbReference type="Gene3D" id="1.50.10.10">
    <property type="match status" value="1"/>
</dbReference>
<accession>A0ABR8MV50</accession>
<comment type="caution">
    <text evidence="4">The sequence shown here is derived from an EMBL/GenBank/DDBJ whole genome shotgun (WGS) entry which is preliminary data.</text>
</comment>
<dbReference type="InterPro" id="IPR016518">
    <property type="entry name" value="Alpha-L-fucosidase"/>
</dbReference>
<feature type="domain" description="Glycosyl hydrolase family 95 catalytic" evidence="3">
    <location>
        <begin position="267"/>
        <end position="673"/>
    </location>
</feature>
<evidence type="ECO:0000313" key="5">
    <source>
        <dbReference type="Proteomes" id="UP000609346"/>
    </source>
</evidence>
<keyword evidence="4" id="KW-0378">Hydrolase</keyword>
<reference evidence="4 5" key="1">
    <citation type="submission" date="2020-09" db="EMBL/GenBank/DDBJ databases">
        <title>Paenibacillus sp. strain PR3 16S rRNA gene Genome sequencing and assembly.</title>
        <authorList>
            <person name="Kim J."/>
        </authorList>
    </citation>
    <scope>NUCLEOTIDE SEQUENCE [LARGE SCALE GENOMIC DNA]</scope>
    <source>
        <strain evidence="4 5">PR3</strain>
    </source>
</reference>
<organism evidence="4 5">
    <name type="scientific">Paenibacillus terricola</name>
    <dbReference type="NCBI Taxonomy" id="2763503"/>
    <lineage>
        <taxon>Bacteria</taxon>
        <taxon>Bacillati</taxon>
        <taxon>Bacillota</taxon>
        <taxon>Bacilli</taxon>
        <taxon>Bacillales</taxon>
        <taxon>Paenibacillaceae</taxon>
        <taxon>Paenibacillus</taxon>
    </lineage>
</organism>
<evidence type="ECO:0000313" key="4">
    <source>
        <dbReference type="EMBL" id="MBD3919850.1"/>
    </source>
</evidence>
<dbReference type="InterPro" id="IPR008928">
    <property type="entry name" value="6-hairpin_glycosidase_sf"/>
</dbReference>
<dbReference type="Pfam" id="PF21307">
    <property type="entry name" value="Glyco_hydro_95_C"/>
    <property type="match status" value="1"/>
</dbReference>